<keyword evidence="3" id="KW-1185">Reference proteome</keyword>
<protein>
    <submittedName>
        <fullName evidence="2">Uncharacterized protein</fullName>
    </submittedName>
</protein>
<sequence length="323" mass="35387">MVRGGKKEAEKNAAAANPEAEERKRRKRVAFSKGILSEAPAKASTAALLSPSKTVTNHHGKDILRKSQRKNREMFETGGAVGQFRERGGEETKDSGRENIVFSEAWWIGRKEENPEEARLELPRELSEAHDEGYDFKGGAGAPSETKQGVKKAGLKYAEQESPKTDLEDDFSDSQNNFEDFTEAVCTNKFSYAVRFPLSPTGGEAEVALGATKPKPWPIDGAEVATVHSCLLIVDHDNEDAAASTHFSGKAQPSARSFDFVADKCPGYEARVLLQDERLSKKVKVIDDRKAGQSLSLTVEDDDIEEFSSKSKDSDGSDEDWAG</sequence>
<organism evidence="2 3">
    <name type="scientific">Rhododendron griersonianum</name>
    <dbReference type="NCBI Taxonomy" id="479676"/>
    <lineage>
        <taxon>Eukaryota</taxon>
        <taxon>Viridiplantae</taxon>
        <taxon>Streptophyta</taxon>
        <taxon>Embryophyta</taxon>
        <taxon>Tracheophyta</taxon>
        <taxon>Spermatophyta</taxon>
        <taxon>Magnoliopsida</taxon>
        <taxon>eudicotyledons</taxon>
        <taxon>Gunneridae</taxon>
        <taxon>Pentapetalae</taxon>
        <taxon>asterids</taxon>
        <taxon>Ericales</taxon>
        <taxon>Ericaceae</taxon>
        <taxon>Ericoideae</taxon>
        <taxon>Rhodoreae</taxon>
        <taxon>Rhododendron</taxon>
    </lineage>
</organism>
<dbReference type="EMBL" id="JACTNZ010000008">
    <property type="protein sequence ID" value="KAG5536021.1"/>
    <property type="molecule type" value="Genomic_DNA"/>
</dbReference>
<dbReference type="AlphaFoldDB" id="A0AAV6J4U0"/>
<gene>
    <name evidence="2" type="ORF">RHGRI_023721</name>
</gene>
<feature type="region of interest" description="Disordered" evidence="1">
    <location>
        <begin position="131"/>
        <end position="174"/>
    </location>
</feature>
<name>A0AAV6J4U0_9ERIC</name>
<dbReference type="PANTHER" id="PTHR35698:SF2">
    <property type="entry name" value="DNA-BINDING PROTEIN RHL1"/>
    <property type="match status" value="1"/>
</dbReference>
<proteinExistence type="predicted"/>
<dbReference type="GO" id="GO:0003677">
    <property type="term" value="F:DNA binding"/>
    <property type="evidence" value="ECO:0007669"/>
    <property type="project" value="InterPro"/>
</dbReference>
<dbReference type="InterPro" id="IPR038859">
    <property type="entry name" value="RHL1"/>
</dbReference>
<feature type="compositionally biased region" description="Basic and acidic residues" evidence="1">
    <location>
        <begin position="1"/>
        <end position="11"/>
    </location>
</feature>
<dbReference type="Proteomes" id="UP000823749">
    <property type="component" value="Chromosome 8"/>
</dbReference>
<dbReference type="PANTHER" id="PTHR35698">
    <property type="entry name" value="DNA-BINDING PROTEIN RHL1"/>
    <property type="match status" value="1"/>
</dbReference>
<feature type="region of interest" description="Disordered" evidence="1">
    <location>
        <begin position="1"/>
        <end position="96"/>
    </location>
</feature>
<evidence type="ECO:0000313" key="2">
    <source>
        <dbReference type="EMBL" id="KAG5536021.1"/>
    </source>
</evidence>
<evidence type="ECO:0000313" key="3">
    <source>
        <dbReference type="Proteomes" id="UP000823749"/>
    </source>
</evidence>
<dbReference type="GO" id="GO:0042023">
    <property type="term" value="P:DNA endoreduplication"/>
    <property type="evidence" value="ECO:0007669"/>
    <property type="project" value="InterPro"/>
</dbReference>
<comment type="caution">
    <text evidence="2">The sequence shown here is derived from an EMBL/GenBank/DDBJ whole genome shotgun (WGS) entry which is preliminary data.</text>
</comment>
<evidence type="ECO:0000256" key="1">
    <source>
        <dbReference type="SAM" id="MobiDB-lite"/>
    </source>
</evidence>
<feature type="compositionally biased region" description="Basic and acidic residues" evidence="1">
    <location>
        <begin position="84"/>
        <end position="96"/>
    </location>
</feature>
<feature type="compositionally biased region" description="Basic and acidic residues" evidence="1">
    <location>
        <begin position="59"/>
        <end position="75"/>
    </location>
</feature>
<accession>A0AAV6J4U0</accession>
<reference evidence="2" key="1">
    <citation type="submission" date="2020-08" db="EMBL/GenBank/DDBJ databases">
        <title>Plant Genome Project.</title>
        <authorList>
            <person name="Zhang R.-G."/>
        </authorList>
    </citation>
    <scope>NUCLEOTIDE SEQUENCE</scope>
    <source>
        <strain evidence="2">WSP0</strain>
        <tissue evidence="2">Leaf</tissue>
    </source>
</reference>
<feature type="region of interest" description="Disordered" evidence="1">
    <location>
        <begin position="295"/>
        <end position="323"/>
    </location>
</feature>